<organism evidence="1 2">
    <name type="scientific">Actinomadura darangshiensis</name>
    <dbReference type="NCBI Taxonomy" id="705336"/>
    <lineage>
        <taxon>Bacteria</taxon>
        <taxon>Bacillati</taxon>
        <taxon>Actinomycetota</taxon>
        <taxon>Actinomycetes</taxon>
        <taxon>Streptosporangiales</taxon>
        <taxon>Thermomonosporaceae</taxon>
        <taxon>Actinomadura</taxon>
    </lineage>
</organism>
<accession>A0A4R5A9B9</accession>
<evidence type="ECO:0000313" key="1">
    <source>
        <dbReference type="EMBL" id="TDD67469.1"/>
    </source>
</evidence>
<evidence type="ECO:0000313" key="2">
    <source>
        <dbReference type="Proteomes" id="UP000295578"/>
    </source>
</evidence>
<name>A0A4R5A9B9_9ACTN</name>
<protein>
    <submittedName>
        <fullName evidence="1">Uncharacterized protein</fullName>
    </submittedName>
</protein>
<sequence>MNLLGPREYRYVGPADIFDQARPDRRGHPITSHDDLSAWLTRQTAQDPEEPFTYVIDLAGTLRLAPQRSEHVACAGREPVLGAGEISFASSRGTWTVTEISNQSTGYCPDPSSWPAVAAALDRAGLDHPPEFTHPIVFRRCSQCRQRNIVKDDNYVCAVCGNSLPTTWNMDSPGTPLP</sequence>
<dbReference type="OrthoDB" id="189103at2"/>
<reference evidence="1 2" key="1">
    <citation type="submission" date="2019-03" db="EMBL/GenBank/DDBJ databases">
        <title>Draft genome sequences of novel Actinobacteria.</title>
        <authorList>
            <person name="Sahin N."/>
            <person name="Ay H."/>
            <person name="Saygin H."/>
        </authorList>
    </citation>
    <scope>NUCLEOTIDE SEQUENCE [LARGE SCALE GENOMIC DNA]</scope>
    <source>
        <strain evidence="1 2">DSM 45941</strain>
    </source>
</reference>
<dbReference type="AlphaFoldDB" id="A0A4R5A9B9"/>
<gene>
    <name evidence="1" type="ORF">E1293_37985</name>
</gene>
<dbReference type="Proteomes" id="UP000295578">
    <property type="component" value="Unassembled WGS sequence"/>
</dbReference>
<proteinExistence type="predicted"/>
<keyword evidence="2" id="KW-1185">Reference proteome</keyword>
<comment type="caution">
    <text evidence="1">The sequence shown here is derived from an EMBL/GenBank/DDBJ whole genome shotgun (WGS) entry which is preliminary data.</text>
</comment>
<dbReference type="EMBL" id="SMKY01000287">
    <property type="protein sequence ID" value="TDD67469.1"/>
    <property type="molecule type" value="Genomic_DNA"/>
</dbReference>